<name>A0AAE4R0X2_9ACTN</name>
<organism evidence="1 2">
    <name type="scientific">Dietzia maris</name>
    <dbReference type="NCBI Taxonomy" id="37915"/>
    <lineage>
        <taxon>Bacteria</taxon>
        <taxon>Bacillati</taxon>
        <taxon>Actinomycetota</taxon>
        <taxon>Actinomycetes</taxon>
        <taxon>Mycobacteriales</taxon>
        <taxon>Dietziaceae</taxon>
        <taxon>Dietzia</taxon>
    </lineage>
</organism>
<dbReference type="InterPro" id="IPR009279">
    <property type="entry name" value="Portal_Mu"/>
</dbReference>
<sequence>MTENVKAAAPAAAPVGEVGYVVSAQSPMLTGPGSYWSIDADIEEVPELRWPQSVTVFNRMRRADAQTISVLKAVTLPIRSTKWRIDPGDAEPEVAAYVAEQLGLPLTTGDNPAPRRRKSRFSWTEHLRLALLSLPLGHMFFEQVVTVDPVTGDVELRKLAPRMPSTLTDIKVADDGGLVGIEQASPAGRTVKARDGGRRFIPVDRLVAYVNEREGADWAGTSLLRGAYKHWLLKDQLLRIEAISVRRNGVGVPVYTAPDGASSEDIAKGRKMANEYRAGDSAGAGLPFGAKLDLKGVNGMLVPARTVIEYHDAQIARTALAHFLNLDGKGGSYALASTQADLFITSLNAIAQMVADTTNQHVIDDLVDWQFGTDALAPTLTFDTIGSTDMAVAQAVRTLIDSGAITVDDDLEVWLRRALGAPDPGSRSGASETGGGDGDG</sequence>
<accession>A0AAE4R0X2</accession>
<proteinExistence type="predicted"/>
<protein>
    <submittedName>
        <fullName evidence="1">DUF935 family protein</fullName>
    </submittedName>
</protein>
<evidence type="ECO:0000313" key="1">
    <source>
        <dbReference type="EMBL" id="MDV6300203.1"/>
    </source>
</evidence>
<dbReference type="AlphaFoldDB" id="A0AAE4R0X2"/>
<dbReference type="Proteomes" id="UP001185873">
    <property type="component" value="Unassembled WGS sequence"/>
</dbReference>
<comment type="caution">
    <text evidence="1">The sequence shown here is derived from an EMBL/GenBank/DDBJ whole genome shotgun (WGS) entry which is preliminary data.</text>
</comment>
<gene>
    <name evidence="1" type="ORF">R3P82_13940</name>
</gene>
<dbReference type="EMBL" id="JAWLKJ010000003">
    <property type="protein sequence ID" value="MDV6300203.1"/>
    <property type="molecule type" value="Genomic_DNA"/>
</dbReference>
<evidence type="ECO:0000313" key="2">
    <source>
        <dbReference type="Proteomes" id="UP001185873"/>
    </source>
</evidence>
<dbReference type="RefSeq" id="WP_317470743.1">
    <property type="nucleotide sequence ID" value="NZ_JAWLKJ010000003.1"/>
</dbReference>
<reference evidence="1" key="1">
    <citation type="submission" date="2023-10" db="EMBL/GenBank/DDBJ databases">
        <title>Development of a sustainable strategy for remediation of hydrocarbon-contaminated territories based on the waste exchange concept.</title>
        <authorList>
            <person name="Krivoruchko A."/>
        </authorList>
    </citation>
    <scope>NUCLEOTIDE SEQUENCE</scope>
    <source>
        <strain evidence="1">IEGM 1175</strain>
    </source>
</reference>
<dbReference type="Pfam" id="PF06074">
    <property type="entry name" value="Portal_Mu"/>
    <property type="match status" value="1"/>
</dbReference>